<sequence>MEKKRLVLALMVVLVAFILTVSVSYADVSIPQPEWFKGDTWTWIRIRNRNTSNPIKRTVAGFKKIDGIDTYEVLSGATTLYYTKSLGHISTVDKNGQLIYVNKPAMEYFKWPLQPGKKWHERISWKSLTDSNTIDHYSEVVGMETVKVPAGEFEAVKILRTAGAWRYTYWYSPEVKNYVKWITENPEGTKTDELFDYKLGGSVENFIIKEPVVWPPQPKAGEYWWIIFKFASPTELMQLESEMTYEDSGQLVTRKMEGLDFTKTQQKFEGKSSGTVIYRLRFSSPGKRNFRIWVVDKNDKKSNMLDVTVEVN</sequence>
<dbReference type="AlphaFoldDB" id="A0A7V3J9P7"/>
<dbReference type="EMBL" id="DTGG01000029">
    <property type="protein sequence ID" value="HFZ08692.1"/>
    <property type="molecule type" value="Genomic_DNA"/>
</dbReference>
<accession>A0A7V3J9P7</accession>
<name>A0A7V3J9P7_UNCC3</name>
<reference evidence="1" key="1">
    <citation type="journal article" date="2020" name="mSystems">
        <title>Genome- and Community-Level Interaction Insights into Carbon Utilization and Element Cycling Functions of Hydrothermarchaeota in Hydrothermal Sediment.</title>
        <authorList>
            <person name="Zhou Z."/>
            <person name="Liu Y."/>
            <person name="Xu W."/>
            <person name="Pan J."/>
            <person name="Luo Z.H."/>
            <person name="Li M."/>
        </authorList>
    </citation>
    <scope>NUCLEOTIDE SEQUENCE [LARGE SCALE GENOMIC DNA]</scope>
    <source>
        <strain evidence="1">SpSt-757</strain>
    </source>
</reference>
<protein>
    <submittedName>
        <fullName evidence="1">Uncharacterized protein</fullName>
    </submittedName>
</protein>
<organism evidence="1">
    <name type="scientific">candidate division CPR3 bacterium</name>
    <dbReference type="NCBI Taxonomy" id="2268181"/>
    <lineage>
        <taxon>Bacteria</taxon>
        <taxon>Bacteria division CPR3</taxon>
    </lineage>
</organism>
<proteinExistence type="predicted"/>
<comment type="caution">
    <text evidence="1">The sequence shown here is derived from an EMBL/GenBank/DDBJ whole genome shotgun (WGS) entry which is preliminary data.</text>
</comment>
<evidence type="ECO:0000313" key="1">
    <source>
        <dbReference type="EMBL" id="HFZ08692.1"/>
    </source>
</evidence>
<dbReference type="Gene3D" id="2.40.360.20">
    <property type="match status" value="1"/>
</dbReference>
<gene>
    <name evidence="1" type="ORF">ENV41_00960</name>
</gene>